<reference evidence="4" key="1">
    <citation type="submission" date="2018-06" db="EMBL/GenBank/DDBJ databases">
        <authorList>
            <person name="Zhirakovskaya E."/>
        </authorList>
    </citation>
    <scope>NUCLEOTIDE SEQUENCE</scope>
</reference>
<proteinExistence type="inferred from homology"/>
<keyword evidence="2 4" id="KW-0378">Hydrolase</keyword>
<dbReference type="InterPro" id="IPR001539">
    <property type="entry name" value="Peptidase_U32"/>
</dbReference>
<dbReference type="InterPro" id="IPR051454">
    <property type="entry name" value="RNA/ubiquinone_mod_enzymes"/>
</dbReference>
<evidence type="ECO:0000313" key="4">
    <source>
        <dbReference type="EMBL" id="VAW26791.1"/>
    </source>
</evidence>
<dbReference type="EMBL" id="UOER01000635">
    <property type="protein sequence ID" value="VAW26791.1"/>
    <property type="molecule type" value="Genomic_DNA"/>
</dbReference>
<dbReference type="Pfam" id="PF01136">
    <property type="entry name" value="Peptidase_U32"/>
    <property type="match status" value="1"/>
</dbReference>
<accession>A0A3B0U6Z9</accession>
<comment type="similarity">
    <text evidence="3">Belongs to the peptidase U32 family.</text>
</comment>
<gene>
    <name evidence="4" type="ORF">MNBD_BACTEROID04-733</name>
</gene>
<feature type="non-terminal residue" evidence="4">
    <location>
        <position position="1"/>
    </location>
</feature>
<evidence type="ECO:0000256" key="2">
    <source>
        <dbReference type="ARBA" id="ARBA00022801"/>
    </source>
</evidence>
<dbReference type="PANTHER" id="PTHR30217">
    <property type="entry name" value="PEPTIDASE U32 FAMILY"/>
    <property type="match status" value="1"/>
</dbReference>
<protein>
    <submittedName>
        <fullName evidence="4">Collagenase</fullName>
        <ecNumber evidence="4">3.4.-.-</ecNumber>
    </submittedName>
</protein>
<sequence length="164" mass="18647">LCIAISGRCGMSLFTSNASANRGACEQNCRKEYEVTDKDTGKKLIIDNEFIMSPNDISTLEFLDTLLESGVKVLKIEGRARSPEYVFKVIYAYRQALNAIQNGTYTKEFVESLYPQLEDVYNRGLSSGYYLGREQGWSEVYGSKARKQKIEIGKITNYFIEFQV</sequence>
<dbReference type="GO" id="GO:0006508">
    <property type="term" value="P:proteolysis"/>
    <property type="evidence" value="ECO:0007669"/>
    <property type="project" value="UniProtKB-KW"/>
</dbReference>
<dbReference type="PANTHER" id="PTHR30217:SF6">
    <property type="entry name" value="TRNA HYDROXYLATION PROTEIN P"/>
    <property type="match status" value="1"/>
</dbReference>
<dbReference type="AlphaFoldDB" id="A0A3B0U6Z9"/>
<dbReference type="EC" id="3.4.-.-" evidence="4"/>
<keyword evidence="1" id="KW-0645">Protease</keyword>
<organism evidence="4">
    <name type="scientific">hydrothermal vent metagenome</name>
    <dbReference type="NCBI Taxonomy" id="652676"/>
    <lineage>
        <taxon>unclassified sequences</taxon>
        <taxon>metagenomes</taxon>
        <taxon>ecological metagenomes</taxon>
    </lineage>
</organism>
<evidence type="ECO:0000256" key="3">
    <source>
        <dbReference type="ARBA" id="ARBA00038374"/>
    </source>
</evidence>
<dbReference type="GO" id="GO:0008233">
    <property type="term" value="F:peptidase activity"/>
    <property type="evidence" value="ECO:0007669"/>
    <property type="project" value="UniProtKB-KW"/>
</dbReference>
<evidence type="ECO:0000256" key="1">
    <source>
        <dbReference type="ARBA" id="ARBA00022670"/>
    </source>
</evidence>
<name>A0A3B0U6Z9_9ZZZZ</name>